<reference evidence="1 2" key="1">
    <citation type="submission" date="2017-04" db="EMBL/GenBank/DDBJ databases">
        <title>Isolation of lytic bacteriophages infecting Pseudomonas strains for biocontrol of fish and shrimp spoilage during chilled storage.</title>
        <authorList>
            <person name="Yang Z."/>
            <person name="Tao X."/>
            <person name="Gao L."/>
            <person name="Rao S."/>
        </authorList>
    </citation>
    <scope>NUCLEOTIDE SEQUENCE [LARGE SCALE GENOMIC DNA]</scope>
</reference>
<gene>
    <name evidence="1" type="ORF">PspYZU01_02</name>
</gene>
<dbReference type="Proteomes" id="UP000248142">
    <property type="component" value="Segment"/>
</dbReference>
<organism evidence="1 2">
    <name type="scientific">Pseudomonas phage PspYZU01</name>
    <dbReference type="NCBI Taxonomy" id="1983555"/>
    <lineage>
        <taxon>Viruses</taxon>
        <taxon>Duplodnaviria</taxon>
        <taxon>Heunggongvirae</taxon>
        <taxon>Uroviricota</taxon>
        <taxon>Caudoviricetes</taxon>
        <taxon>Casjensviridae</taxon>
        <taxon>Phobosvirus</taxon>
        <taxon>Phobosvirus PspYZU01</taxon>
    </lineage>
</organism>
<sequence length="384" mass="41678">MTTTAKQLTITKVRASDVKAGPVDLMYKGAVYALTVNDSWGGDFRVTMPQDKTQHTGSLSHCLELVRCWAAAEVEDAELAAVQGAERLCIAIARVAHAIAAASPSAPGYHDKITGEGVTFTSRVGADYVMTEGPANTAAEFRASRHAHILQVAGALLRLEHETKFASNFSVTRIKARDLLPGMRVRACLRHPVRLVCSVAPGPDADSREVTLLTEDGTRWCTTMDAFRVMIFEGSVYQSEQAEASFLGQGAVTELEPATFSAVECPALEIDAELYKGRTMPAGAKTERRIVANLLAFLRFHGWPVVSVWDGEESEQVSSDKAALELIFNLDESRVYFGGGPKALHSVVLVCGNVDDIICDYTFTKDDPDGWASLMDSFDAYTYA</sequence>
<keyword evidence="2" id="KW-1185">Reference proteome</keyword>
<accession>A0A2U7NMU5</accession>
<evidence type="ECO:0000313" key="1">
    <source>
        <dbReference type="EMBL" id="ASD51887.1"/>
    </source>
</evidence>
<dbReference type="EMBL" id="KY971609">
    <property type="protein sequence ID" value="ASD51887.1"/>
    <property type="molecule type" value="Genomic_DNA"/>
</dbReference>
<evidence type="ECO:0000313" key="2">
    <source>
        <dbReference type="Proteomes" id="UP000248142"/>
    </source>
</evidence>
<protein>
    <submittedName>
        <fullName evidence="1">Uncharacterized protein</fullName>
    </submittedName>
</protein>
<name>A0A2U7NMU5_9CAUD</name>
<proteinExistence type="predicted"/>